<feature type="region of interest" description="Disordered" evidence="1">
    <location>
        <begin position="103"/>
        <end position="156"/>
    </location>
</feature>
<feature type="compositionally biased region" description="Basic residues" evidence="1">
    <location>
        <begin position="119"/>
        <end position="129"/>
    </location>
</feature>
<feature type="compositionally biased region" description="Basic and acidic residues" evidence="1">
    <location>
        <begin position="233"/>
        <end position="244"/>
    </location>
</feature>
<evidence type="ECO:0000313" key="2">
    <source>
        <dbReference type="EMBL" id="CAB1421444.1"/>
    </source>
</evidence>
<feature type="compositionally biased region" description="Polar residues" evidence="1">
    <location>
        <begin position="245"/>
        <end position="254"/>
    </location>
</feature>
<accession>A0A9N7YEL9</accession>
<name>A0A9N7YEL9_PLEPL</name>
<comment type="caution">
    <text evidence="2">The sequence shown here is derived from an EMBL/GenBank/DDBJ whole genome shotgun (WGS) entry which is preliminary data.</text>
</comment>
<protein>
    <submittedName>
        <fullName evidence="2">Uncharacterized protein</fullName>
    </submittedName>
</protein>
<dbReference type="AlphaFoldDB" id="A0A9N7YEL9"/>
<gene>
    <name evidence="2" type="ORF">PLEPLA_LOCUS9326</name>
</gene>
<organism evidence="2 3">
    <name type="scientific">Pleuronectes platessa</name>
    <name type="common">European plaice</name>
    <dbReference type="NCBI Taxonomy" id="8262"/>
    <lineage>
        <taxon>Eukaryota</taxon>
        <taxon>Metazoa</taxon>
        <taxon>Chordata</taxon>
        <taxon>Craniata</taxon>
        <taxon>Vertebrata</taxon>
        <taxon>Euteleostomi</taxon>
        <taxon>Actinopterygii</taxon>
        <taxon>Neopterygii</taxon>
        <taxon>Teleostei</taxon>
        <taxon>Neoteleostei</taxon>
        <taxon>Acanthomorphata</taxon>
        <taxon>Carangaria</taxon>
        <taxon>Pleuronectiformes</taxon>
        <taxon>Pleuronectoidei</taxon>
        <taxon>Pleuronectidae</taxon>
        <taxon>Pleuronectes</taxon>
    </lineage>
</organism>
<dbReference type="Proteomes" id="UP001153269">
    <property type="component" value="Unassembled WGS sequence"/>
</dbReference>
<sequence>MKRGSGVVSGGGCDGQVTTLCGTSTGTTLDKHWLGVKTPTGKRNRAGLPLKDLSFLNYPGCPSLFFPLLLPSFVPHSFPFHHLSSHAAHLSVSYATENRHREAARSSLALGAAPPKSRYSGHVKGKSRGNKNELKRAYSASGGGGGAGILSQPNNPNLKQVEVSDHWFQKVTEIVGDTEAPDSSAIRHKAGLDSCVMYEVKRETAAGRQRRGGQPRLYMRGRWKNVSLNGFQSEDKTKQRRGDKSQTALFTSSIMHRHGKRQSSSIRRGVKASGFTDSHQQKPHRSYSWDVAQPPPYLHLTEESELKTRPEGQAFSAKPEDRSKALSSTQG</sequence>
<feature type="region of interest" description="Disordered" evidence="1">
    <location>
        <begin position="230"/>
        <end position="331"/>
    </location>
</feature>
<evidence type="ECO:0000256" key="1">
    <source>
        <dbReference type="SAM" id="MobiDB-lite"/>
    </source>
</evidence>
<feature type="compositionally biased region" description="Basic and acidic residues" evidence="1">
    <location>
        <begin position="300"/>
        <end position="310"/>
    </location>
</feature>
<reference evidence="2" key="1">
    <citation type="submission" date="2020-03" db="EMBL/GenBank/DDBJ databases">
        <authorList>
            <person name="Weist P."/>
        </authorList>
    </citation>
    <scope>NUCLEOTIDE SEQUENCE</scope>
</reference>
<keyword evidence="3" id="KW-1185">Reference proteome</keyword>
<dbReference type="EMBL" id="CADEAL010000524">
    <property type="protein sequence ID" value="CAB1421444.1"/>
    <property type="molecule type" value="Genomic_DNA"/>
</dbReference>
<proteinExistence type="predicted"/>
<evidence type="ECO:0000313" key="3">
    <source>
        <dbReference type="Proteomes" id="UP001153269"/>
    </source>
</evidence>